<protein>
    <submittedName>
        <fullName evidence="1">Uncharacterized protein</fullName>
    </submittedName>
</protein>
<evidence type="ECO:0000313" key="2">
    <source>
        <dbReference type="Proteomes" id="UP000799770"/>
    </source>
</evidence>
<reference evidence="1" key="1">
    <citation type="journal article" date="2020" name="Stud. Mycol.">
        <title>101 Dothideomycetes genomes: a test case for predicting lifestyles and emergence of pathogens.</title>
        <authorList>
            <person name="Haridas S."/>
            <person name="Albert R."/>
            <person name="Binder M."/>
            <person name="Bloem J."/>
            <person name="Labutti K."/>
            <person name="Salamov A."/>
            <person name="Andreopoulos B."/>
            <person name="Baker S."/>
            <person name="Barry K."/>
            <person name="Bills G."/>
            <person name="Bluhm B."/>
            <person name="Cannon C."/>
            <person name="Castanera R."/>
            <person name="Culley D."/>
            <person name="Daum C."/>
            <person name="Ezra D."/>
            <person name="Gonzalez J."/>
            <person name="Henrissat B."/>
            <person name="Kuo A."/>
            <person name="Liang C."/>
            <person name="Lipzen A."/>
            <person name="Lutzoni F."/>
            <person name="Magnuson J."/>
            <person name="Mondo S."/>
            <person name="Nolan M."/>
            <person name="Ohm R."/>
            <person name="Pangilinan J."/>
            <person name="Park H.-J."/>
            <person name="Ramirez L."/>
            <person name="Alfaro M."/>
            <person name="Sun H."/>
            <person name="Tritt A."/>
            <person name="Yoshinaga Y."/>
            <person name="Zwiers L.-H."/>
            <person name="Turgeon B."/>
            <person name="Goodwin S."/>
            <person name="Spatafora J."/>
            <person name="Crous P."/>
            <person name="Grigoriev I."/>
        </authorList>
    </citation>
    <scope>NUCLEOTIDE SEQUENCE</scope>
    <source>
        <strain evidence="1">CBS 627.86</strain>
    </source>
</reference>
<keyword evidence="2" id="KW-1185">Reference proteome</keyword>
<gene>
    <name evidence="1" type="ORF">BDV96DRAFT_643816</name>
</gene>
<name>A0A6A5ZH88_9PLEO</name>
<dbReference type="AlphaFoldDB" id="A0A6A5ZH88"/>
<proteinExistence type="predicted"/>
<organism evidence="1 2">
    <name type="scientific">Lophiotrema nucula</name>
    <dbReference type="NCBI Taxonomy" id="690887"/>
    <lineage>
        <taxon>Eukaryota</taxon>
        <taxon>Fungi</taxon>
        <taxon>Dikarya</taxon>
        <taxon>Ascomycota</taxon>
        <taxon>Pezizomycotina</taxon>
        <taxon>Dothideomycetes</taxon>
        <taxon>Pleosporomycetidae</taxon>
        <taxon>Pleosporales</taxon>
        <taxon>Lophiotremataceae</taxon>
        <taxon>Lophiotrema</taxon>
    </lineage>
</organism>
<accession>A0A6A5ZH88</accession>
<sequence>MIWEHALSELRIKISFQPQTSKSTKLRVHVRPKHGGKNDLAYEPVDVHIGLRKTCRSIYSEMARLPYASNIIAFIDGYRVNDDLAMKRQLEGARGLYYENTIARWSEGAPPYQPLSTYLPGVKTVLVTDKAWMTVSFFEHMSQREQHEVPITWKQHIKQYNGQNIDIIFEDE</sequence>
<dbReference type="Proteomes" id="UP000799770">
    <property type="component" value="Unassembled WGS sequence"/>
</dbReference>
<evidence type="ECO:0000313" key="1">
    <source>
        <dbReference type="EMBL" id="KAF2118576.1"/>
    </source>
</evidence>
<dbReference type="EMBL" id="ML977317">
    <property type="protein sequence ID" value="KAF2118576.1"/>
    <property type="molecule type" value="Genomic_DNA"/>
</dbReference>